<evidence type="ECO:0000256" key="1">
    <source>
        <dbReference type="SAM" id="MobiDB-lite"/>
    </source>
</evidence>
<evidence type="ECO:0000313" key="2">
    <source>
        <dbReference type="EMBL" id="ETM52026.1"/>
    </source>
</evidence>
<name>W2NTS5_PHYNI</name>
<feature type="compositionally biased region" description="Basic and acidic residues" evidence="1">
    <location>
        <begin position="1"/>
        <end position="15"/>
    </location>
</feature>
<feature type="region of interest" description="Disordered" evidence="1">
    <location>
        <begin position="1"/>
        <end position="41"/>
    </location>
</feature>
<protein>
    <submittedName>
        <fullName evidence="2">Uncharacterized protein</fullName>
    </submittedName>
</protein>
<dbReference type="Proteomes" id="UP000054532">
    <property type="component" value="Unassembled WGS sequence"/>
</dbReference>
<dbReference type="VEuPathDB" id="FungiDB:PPTG_22386"/>
<gene>
    <name evidence="2" type="ORF">L914_04244</name>
</gene>
<accession>W2NTS5</accession>
<dbReference type="EMBL" id="KI691704">
    <property type="protein sequence ID" value="ETM52026.1"/>
    <property type="molecule type" value="Genomic_DNA"/>
</dbReference>
<proteinExistence type="predicted"/>
<sequence length="467" mass="51470">MDDYSRAKNQAKESGETTEAALGVNNNSENDDDDLTGTRDDVDAALNRANSACEPARTPAAAETDSLYHLFDGDGSDIDESTSELTSNLPVFPNVASAISSSRFHGLLGTVAQTTASVAVESRRHISAVFDISLGELQRFVNDTLNDETEPHRSEPFGNVRPTEVIALLENELENVCEWSPLPPQPPPNNVSPSPPLRSYASIMEVSRAFTLNHRRYRQKSYATGDGRSDLPRPTRQITTADIEGFELWRKFTTVIILEESVRFRGDPEWGEGCRLARLGQWTSAFIDLINSRVIDHGEGHQHEYQGHSKPHITIGADVVIVTPENATRLAINNAFVTETAVMLPTDVYPVRVVTNFKGALNGLSCNDVRYVLSLPDNRFGRMVQYLDLVHGMPVQITQNIATAKGAANGTLGSLEAVHFPSWNVLSPRSPRCDKYDRSIAEPTAELRNSSRAKPTARYSDPTRTRP</sequence>
<dbReference type="AlphaFoldDB" id="W2NTS5"/>
<organism evidence="2">
    <name type="scientific">Phytophthora nicotianae</name>
    <name type="common">Potato buckeye rot agent</name>
    <name type="synonym">Phytophthora parasitica</name>
    <dbReference type="NCBI Taxonomy" id="4792"/>
    <lineage>
        <taxon>Eukaryota</taxon>
        <taxon>Sar</taxon>
        <taxon>Stramenopiles</taxon>
        <taxon>Oomycota</taxon>
        <taxon>Peronosporomycetes</taxon>
        <taxon>Peronosporales</taxon>
        <taxon>Peronosporaceae</taxon>
        <taxon>Phytophthora</taxon>
    </lineage>
</organism>
<reference evidence="2" key="1">
    <citation type="submission" date="2013-11" db="EMBL/GenBank/DDBJ databases">
        <title>The Genome Sequence of Phytophthora parasitica IAC_01/95.</title>
        <authorList>
            <consortium name="The Broad Institute Genomics Platform"/>
            <person name="Russ C."/>
            <person name="Tyler B."/>
            <person name="Panabieres F."/>
            <person name="Shan W."/>
            <person name="Tripathy S."/>
            <person name="Grunwald N."/>
            <person name="Machado M."/>
            <person name="Johnson C.S."/>
            <person name="Arredondo F."/>
            <person name="Hong C."/>
            <person name="Coffey M."/>
            <person name="Young S.K."/>
            <person name="Zeng Q."/>
            <person name="Gargeya S."/>
            <person name="Fitzgerald M."/>
            <person name="Abouelleil A."/>
            <person name="Alvarado L."/>
            <person name="Chapman S.B."/>
            <person name="Gainer-Dewar J."/>
            <person name="Goldberg J."/>
            <person name="Griggs A."/>
            <person name="Gujja S."/>
            <person name="Hansen M."/>
            <person name="Howarth C."/>
            <person name="Imamovic A."/>
            <person name="Ireland A."/>
            <person name="Larimer J."/>
            <person name="McCowan C."/>
            <person name="Murphy C."/>
            <person name="Pearson M."/>
            <person name="Poon T.W."/>
            <person name="Priest M."/>
            <person name="Roberts A."/>
            <person name="Saif S."/>
            <person name="Shea T."/>
            <person name="Sykes S."/>
            <person name="Wortman J."/>
            <person name="Nusbaum C."/>
            <person name="Birren B."/>
        </authorList>
    </citation>
    <scope>NUCLEOTIDE SEQUENCE [LARGE SCALE GENOMIC DNA]</scope>
    <source>
        <strain evidence="2">IAC_01/95</strain>
    </source>
</reference>
<dbReference type="VEuPathDB" id="FungiDB:PPTG_22385"/>
<feature type="region of interest" description="Disordered" evidence="1">
    <location>
        <begin position="432"/>
        <end position="467"/>
    </location>
</feature>